<proteinExistence type="predicted"/>
<sequence>MRTVNHPNRNWLRAFVFVAATGLAAQSVTANDAVQNNNTAESQALTVQRQVDNEQISVLRNSAVRNILSETASRLNFRAQLLNFQMDFRSYAESDNSVSNHRSEQLPAL</sequence>
<reference evidence="2 3" key="1">
    <citation type="submission" date="2019-03" db="EMBL/GenBank/DDBJ databases">
        <title>Genomic Encyclopedia of Type Strains, Phase IV (KMG-IV): sequencing the most valuable type-strain genomes for metagenomic binning, comparative biology and taxonomic classification.</title>
        <authorList>
            <person name="Goeker M."/>
        </authorList>
    </citation>
    <scope>NUCLEOTIDE SEQUENCE [LARGE SCALE GENOMIC DNA]</scope>
    <source>
        <strain evidence="2 3">DSM 103792</strain>
    </source>
</reference>
<dbReference type="RefSeq" id="WP_133587396.1">
    <property type="nucleotide sequence ID" value="NZ_CP037953.1"/>
</dbReference>
<keyword evidence="3" id="KW-1185">Reference proteome</keyword>
<dbReference type="EMBL" id="SNYM01000002">
    <property type="protein sequence ID" value="TDQ50327.1"/>
    <property type="molecule type" value="Genomic_DNA"/>
</dbReference>
<name>A0A4V6PWT1_9GAMM</name>
<evidence type="ECO:0000256" key="1">
    <source>
        <dbReference type="SAM" id="SignalP"/>
    </source>
</evidence>
<dbReference type="Proteomes" id="UP000295375">
    <property type="component" value="Unassembled WGS sequence"/>
</dbReference>
<organism evidence="2 3">
    <name type="scientific">Permianibacter aggregans</name>
    <dbReference type="NCBI Taxonomy" id="1510150"/>
    <lineage>
        <taxon>Bacteria</taxon>
        <taxon>Pseudomonadati</taxon>
        <taxon>Pseudomonadota</taxon>
        <taxon>Gammaproteobacteria</taxon>
        <taxon>Pseudomonadales</taxon>
        <taxon>Pseudomonadaceae</taxon>
        <taxon>Permianibacter</taxon>
    </lineage>
</organism>
<feature type="chain" id="PRO_5020906848" evidence="1">
    <location>
        <begin position="31"/>
        <end position="109"/>
    </location>
</feature>
<comment type="caution">
    <text evidence="2">The sequence shown here is derived from an EMBL/GenBank/DDBJ whole genome shotgun (WGS) entry which is preliminary data.</text>
</comment>
<feature type="signal peptide" evidence="1">
    <location>
        <begin position="1"/>
        <end position="30"/>
    </location>
</feature>
<evidence type="ECO:0000313" key="2">
    <source>
        <dbReference type="EMBL" id="TDQ50327.1"/>
    </source>
</evidence>
<evidence type="ECO:0000313" key="3">
    <source>
        <dbReference type="Proteomes" id="UP000295375"/>
    </source>
</evidence>
<dbReference type="AlphaFoldDB" id="A0A4V6PWT1"/>
<gene>
    <name evidence="2" type="ORF">EV696_1026</name>
</gene>
<keyword evidence="1" id="KW-0732">Signal</keyword>
<protein>
    <submittedName>
        <fullName evidence="2">Uncharacterized protein</fullName>
    </submittedName>
</protein>
<accession>A0A4V6PWT1</accession>